<dbReference type="KEGG" id="hro:HELRODRAFT_70492"/>
<dbReference type="EnsemblMetazoa" id="HelroT70492">
    <property type="protein sequence ID" value="HelroP70492"/>
    <property type="gene ID" value="HelroG70492"/>
</dbReference>
<dbReference type="HOGENOM" id="CLU_150234_2_1_1"/>
<dbReference type="CTD" id="20214469"/>
<dbReference type="EMBL" id="KB097700">
    <property type="protein sequence ID" value="ESN91479.1"/>
    <property type="molecule type" value="Genomic_DNA"/>
</dbReference>
<dbReference type="OrthoDB" id="2429551at2759"/>
<dbReference type="eggNOG" id="ENOG502SF2X">
    <property type="taxonomic scope" value="Eukaryota"/>
</dbReference>
<evidence type="ECO:0000256" key="2">
    <source>
        <dbReference type="ARBA" id="ARBA00009403"/>
    </source>
</evidence>
<dbReference type="InParanoid" id="T1G071"/>
<dbReference type="Pfam" id="PF00031">
    <property type="entry name" value="Cystatin"/>
    <property type="match status" value="1"/>
</dbReference>
<dbReference type="InterPro" id="IPR001713">
    <property type="entry name" value="Prot_inh_stefin"/>
</dbReference>
<evidence type="ECO:0000256" key="3">
    <source>
        <dbReference type="ARBA" id="ARBA00022490"/>
    </source>
</evidence>
<sequence length="102" mass="11781">MSCFGGLSEVKLADAVIQAVIDQMRCKVEDKINEKFKDYRAVIFRTQVVAGLNYFVKVHTEDKKYLHLRLFSPLPCNGMDVELHGVEYPKSETDELKYFDCN</sequence>
<name>T1G071_HELRO</name>
<evidence type="ECO:0000313" key="7">
    <source>
        <dbReference type="EMBL" id="ESN91479.1"/>
    </source>
</evidence>
<dbReference type="SMART" id="SM00043">
    <property type="entry name" value="CY"/>
    <property type="match status" value="1"/>
</dbReference>
<dbReference type="GeneID" id="20214469"/>
<dbReference type="GO" id="GO:0004869">
    <property type="term" value="F:cysteine-type endopeptidase inhibitor activity"/>
    <property type="evidence" value="ECO:0000318"/>
    <property type="project" value="GO_Central"/>
</dbReference>
<dbReference type="AlphaFoldDB" id="T1G071"/>
<accession>T1G071</accession>
<dbReference type="Proteomes" id="UP000015101">
    <property type="component" value="Unassembled WGS sequence"/>
</dbReference>
<dbReference type="SUPFAM" id="SSF54403">
    <property type="entry name" value="Cystatin/monellin"/>
    <property type="match status" value="1"/>
</dbReference>
<dbReference type="PANTHER" id="PTHR11414">
    <property type="entry name" value="CYSTATIN FAMILY MEMBER"/>
    <property type="match status" value="1"/>
</dbReference>
<dbReference type="InterPro" id="IPR000010">
    <property type="entry name" value="Cystatin_dom"/>
</dbReference>
<evidence type="ECO:0000313" key="9">
    <source>
        <dbReference type="Proteomes" id="UP000015101"/>
    </source>
</evidence>
<dbReference type="OMA" id="INYFIKM"/>
<feature type="domain" description="Cystatin" evidence="6">
    <location>
        <begin position="2"/>
        <end position="99"/>
    </location>
</feature>
<dbReference type="PRINTS" id="PR00295">
    <property type="entry name" value="STEFINA"/>
</dbReference>
<dbReference type="FunFam" id="3.10.450.10:FF:000001">
    <property type="entry name" value="Cystatin-A"/>
    <property type="match status" value="1"/>
</dbReference>
<evidence type="ECO:0000256" key="4">
    <source>
        <dbReference type="ARBA" id="ARBA00022690"/>
    </source>
</evidence>
<organism evidence="8 9">
    <name type="scientific">Helobdella robusta</name>
    <name type="common">Californian leech</name>
    <dbReference type="NCBI Taxonomy" id="6412"/>
    <lineage>
        <taxon>Eukaryota</taxon>
        <taxon>Metazoa</taxon>
        <taxon>Spiralia</taxon>
        <taxon>Lophotrochozoa</taxon>
        <taxon>Annelida</taxon>
        <taxon>Clitellata</taxon>
        <taxon>Hirudinea</taxon>
        <taxon>Rhynchobdellida</taxon>
        <taxon>Glossiphoniidae</taxon>
        <taxon>Helobdella</taxon>
    </lineage>
</organism>
<dbReference type="InterPro" id="IPR046350">
    <property type="entry name" value="Cystatin_sf"/>
</dbReference>
<evidence type="ECO:0000256" key="1">
    <source>
        <dbReference type="ARBA" id="ARBA00004496"/>
    </source>
</evidence>
<evidence type="ECO:0000259" key="6">
    <source>
        <dbReference type="SMART" id="SM00043"/>
    </source>
</evidence>
<dbReference type="STRING" id="6412.T1G071"/>
<keyword evidence="9" id="KW-1185">Reference proteome</keyword>
<dbReference type="PANTHER" id="PTHR11414:SF21">
    <property type="entry name" value="CYSTATIN 14A, TANDEM DUPLICATE 1-RELATED"/>
    <property type="match status" value="1"/>
</dbReference>
<reference evidence="9" key="1">
    <citation type="submission" date="2012-12" db="EMBL/GenBank/DDBJ databases">
        <authorList>
            <person name="Hellsten U."/>
            <person name="Grimwood J."/>
            <person name="Chapman J.A."/>
            <person name="Shapiro H."/>
            <person name="Aerts A."/>
            <person name="Otillar R.P."/>
            <person name="Terry A.Y."/>
            <person name="Boore J.L."/>
            <person name="Simakov O."/>
            <person name="Marletaz F."/>
            <person name="Cho S.-J."/>
            <person name="Edsinger-Gonzales E."/>
            <person name="Havlak P."/>
            <person name="Kuo D.-H."/>
            <person name="Larsson T."/>
            <person name="Lv J."/>
            <person name="Arendt D."/>
            <person name="Savage R."/>
            <person name="Osoegawa K."/>
            <person name="de Jong P."/>
            <person name="Lindberg D.R."/>
            <person name="Seaver E.C."/>
            <person name="Weisblat D.A."/>
            <person name="Putnam N.H."/>
            <person name="Grigoriev I.V."/>
            <person name="Rokhsar D.S."/>
        </authorList>
    </citation>
    <scope>NUCLEOTIDE SEQUENCE</scope>
</reference>
<keyword evidence="4" id="KW-0646">Protease inhibitor</keyword>
<proteinExistence type="inferred from homology"/>
<evidence type="ECO:0000313" key="8">
    <source>
        <dbReference type="EnsemblMetazoa" id="HelroP70492"/>
    </source>
</evidence>
<evidence type="ECO:0000256" key="5">
    <source>
        <dbReference type="ARBA" id="ARBA00022704"/>
    </source>
</evidence>
<dbReference type="CDD" id="cd00042">
    <property type="entry name" value="CY"/>
    <property type="match status" value="1"/>
</dbReference>
<comment type="similarity">
    <text evidence="2">Belongs to the cystatin family.</text>
</comment>
<protein>
    <recommendedName>
        <fullName evidence="6">Cystatin domain-containing protein</fullName>
    </recommendedName>
</protein>
<dbReference type="EMBL" id="AMQM01002088">
    <property type="status" value="NOT_ANNOTATED_CDS"/>
    <property type="molecule type" value="Genomic_DNA"/>
</dbReference>
<keyword evidence="5" id="KW-0789">Thiol protease inhibitor</keyword>
<dbReference type="RefSeq" id="XP_009030140.1">
    <property type="nucleotide sequence ID" value="XM_009031892.1"/>
</dbReference>
<dbReference type="Gene3D" id="3.10.450.10">
    <property type="match status" value="1"/>
</dbReference>
<reference evidence="8" key="3">
    <citation type="submission" date="2015-06" db="UniProtKB">
        <authorList>
            <consortium name="EnsemblMetazoa"/>
        </authorList>
    </citation>
    <scope>IDENTIFICATION</scope>
</reference>
<comment type="subcellular location">
    <subcellularLocation>
        <location evidence="1">Cytoplasm</location>
    </subcellularLocation>
</comment>
<keyword evidence="3" id="KW-0963">Cytoplasm</keyword>
<gene>
    <name evidence="8" type="primary">20214469</name>
    <name evidence="7" type="ORF">HELRODRAFT_70492</name>
</gene>
<dbReference type="GO" id="GO:0005829">
    <property type="term" value="C:cytosol"/>
    <property type="evidence" value="ECO:0000318"/>
    <property type="project" value="GO_Central"/>
</dbReference>
<dbReference type="PROSITE" id="PS00287">
    <property type="entry name" value="CYSTATIN"/>
    <property type="match status" value="1"/>
</dbReference>
<dbReference type="InterPro" id="IPR018073">
    <property type="entry name" value="Prot_inh_cystat_CS"/>
</dbReference>
<reference evidence="7 9" key="2">
    <citation type="journal article" date="2013" name="Nature">
        <title>Insights into bilaterian evolution from three spiralian genomes.</title>
        <authorList>
            <person name="Simakov O."/>
            <person name="Marletaz F."/>
            <person name="Cho S.J."/>
            <person name="Edsinger-Gonzales E."/>
            <person name="Havlak P."/>
            <person name="Hellsten U."/>
            <person name="Kuo D.H."/>
            <person name="Larsson T."/>
            <person name="Lv J."/>
            <person name="Arendt D."/>
            <person name="Savage R."/>
            <person name="Osoegawa K."/>
            <person name="de Jong P."/>
            <person name="Grimwood J."/>
            <person name="Chapman J.A."/>
            <person name="Shapiro H."/>
            <person name="Aerts A."/>
            <person name="Otillar R.P."/>
            <person name="Terry A.Y."/>
            <person name="Boore J.L."/>
            <person name="Grigoriev I.V."/>
            <person name="Lindberg D.R."/>
            <person name="Seaver E.C."/>
            <person name="Weisblat D.A."/>
            <person name="Putnam N.H."/>
            <person name="Rokhsar D.S."/>
        </authorList>
    </citation>
    <scope>NUCLEOTIDE SEQUENCE</scope>
</reference>